<keyword evidence="2 12" id="KW-0723">Serine/threonine-protein kinase</keyword>
<dbReference type="EMBL" id="CP003235">
    <property type="protein sequence ID" value="AFC33702.1"/>
    <property type="molecule type" value="Genomic_DNA"/>
</dbReference>
<evidence type="ECO:0000256" key="7">
    <source>
        <dbReference type="ARBA" id="ARBA00047899"/>
    </source>
</evidence>
<keyword evidence="4 9" id="KW-0547">Nucleotide-binding</keyword>
<dbReference type="PANTHER" id="PTHR24363:SF0">
    <property type="entry name" value="SERINE_THREONINE KINASE LIKE DOMAIN CONTAINING 1"/>
    <property type="match status" value="1"/>
</dbReference>
<evidence type="ECO:0000313" key="12">
    <source>
        <dbReference type="EMBL" id="AFC33702.1"/>
    </source>
</evidence>
<dbReference type="KEGG" id="pmq:PM3016_7125"/>
<keyword evidence="5 12" id="KW-0418">Kinase</keyword>
<evidence type="ECO:0000256" key="6">
    <source>
        <dbReference type="ARBA" id="ARBA00022840"/>
    </source>
</evidence>
<evidence type="ECO:0000256" key="1">
    <source>
        <dbReference type="ARBA" id="ARBA00012513"/>
    </source>
</evidence>
<organism evidence="12 13">
    <name type="scientific">Paenibacillus mucilaginosus 3016</name>
    <dbReference type="NCBI Taxonomy" id="1116391"/>
    <lineage>
        <taxon>Bacteria</taxon>
        <taxon>Bacillati</taxon>
        <taxon>Bacillota</taxon>
        <taxon>Bacilli</taxon>
        <taxon>Bacillales</taxon>
        <taxon>Paenibacillaceae</taxon>
        <taxon>Paenibacillus</taxon>
    </lineage>
</organism>
<feature type="domain" description="Protein kinase" evidence="11">
    <location>
        <begin position="22"/>
        <end position="301"/>
    </location>
</feature>
<dbReference type="InterPro" id="IPR017441">
    <property type="entry name" value="Protein_kinase_ATP_BS"/>
</dbReference>
<dbReference type="Gene3D" id="3.30.200.20">
    <property type="entry name" value="Phosphorylase Kinase, domain 1"/>
    <property type="match status" value="1"/>
</dbReference>
<dbReference type="STRING" id="1116391.PM3016_7125"/>
<dbReference type="PANTHER" id="PTHR24363">
    <property type="entry name" value="SERINE/THREONINE PROTEIN KINASE"/>
    <property type="match status" value="1"/>
</dbReference>
<evidence type="ECO:0000259" key="11">
    <source>
        <dbReference type="PROSITE" id="PS50011"/>
    </source>
</evidence>
<comment type="catalytic activity">
    <reaction evidence="7">
        <text>L-threonyl-[protein] + ATP = O-phospho-L-threonyl-[protein] + ADP + H(+)</text>
        <dbReference type="Rhea" id="RHEA:46608"/>
        <dbReference type="Rhea" id="RHEA-COMP:11060"/>
        <dbReference type="Rhea" id="RHEA-COMP:11605"/>
        <dbReference type="ChEBI" id="CHEBI:15378"/>
        <dbReference type="ChEBI" id="CHEBI:30013"/>
        <dbReference type="ChEBI" id="CHEBI:30616"/>
        <dbReference type="ChEBI" id="CHEBI:61977"/>
        <dbReference type="ChEBI" id="CHEBI:456216"/>
        <dbReference type="EC" id="2.7.11.1"/>
    </reaction>
</comment>
<dbReference type="SUPFAM" id="SSF56112">
    <property type="entry name" value="Protein kinase-like (PK-like)"/>
    <property type="match status" value="1"/>
</dbReference>
<evidence type="ECO:0000256" key="10">
    <source>
        <dbReference type="SAM" id="Phobius"/>
    </source>
</evidence>
<dbReference type="PROSITE" id="PS50011">
    <property type="entry name" value="PROTEIN_KINASE_DOM"/>
    <property type="match status" value="1"/>
</dbReference>
<proteinExistence type="predicted"/>
<evidence type="ECO:0000313" key="13">
    <source>
        <dbReference type="Proteomes" id="UP000007523"/>
    </source>
</evidence>
<evidence type="ECO:0000256" key="2">
    <source>
        <dbReference type="ARBA" id="ARBA00022527"/>
    </source>
</evidence>
<keyword evidence="13" id="KW-1185">Reference proteome</keyword>
<evidence type="ECO:0000256" key="4">
    <source>
        <dbReference type="ARBA" id="ARBA00022741"/>
    </source>
</evidence>
<keyword evidence="10" id="KW-0812">Transmembrane</keyword>
<feature type="transmembrane region" description="Helical" evidence="10">
    <location>
        <begin position="280"/>
        <end position="300"/>
    </location>
</feature>
<dbReference type="Pfam" id="PF00069">
    <property type="entry name" value="Pkinase"/>
    <property type="match status" value="1"/>
</dbReference>
<dbReference type="SMART" id="SM00220">
    <property type="entry name" value="S_TKc"/>
    <property type="match status" value="1"/>
</dbReference>
<comment type="catalytic activity">
    <reaction evidence="8">
        <text>L-seryl-[protein] + ATP = O-phospho-L-seryl-[protein] + ADP + H(+)</text>
        <dbReference type="Rhea" id="RHEA:17989"/>
        <dbReference type="Rhea" id="RHEA-COMP:9863"/>
        <dbReference type="Rhea" id="RHEA-COMP:11604"/>
        <dbReference type="ChEBI" id="CHEBI:15378"/>
        <dbReference type="ChEBI" id="CHEBI:29999"/>
        <dbReference type="ChEBI" id="CHEBI:30616"/>
        <dbReference type="ChEBI" id="CHEBI:83421"/>
        <dbReference type="ChEBI" id="CHEBI:456216"/>
        <dbReference type="EC" id="2.7.11.1"/>
    </reaction>
</comment>
<dbReference type="AlphaFoldDB" id="H6NSF2"/>
<dbReference type="GO" id="GO:0005524">
    <property type="term" value="F:ATP binding"/>
    <property type="evidence" value="ECO:0007669"/>
    <property type="project" value="UniProtKB-UniRule"/>
</dbReference>
<dbReference type="RefSeq" id="WP_014372579.1">
    <property type="nucleotide sequence ID" value="NC_016935.1"/>
</dbReference>
<reference evidence="12 13" key="1">
    <citation type="journal article" date="2012" name="J. Bacteriol.">
        <title>Complete Genome Sequence of Paenibacillus mucilaginosus 3016, a Bacterium Functional as Microbial Fertilizer.</title>
        <authorList>
            <person name="Ma M."/>
            <person name="Wang Z."/>
            <person name="Li L."/>
            <person name="Jiang X."/>
            <person name="Guan D."/>
            <person name="Cao F."/>
            <person name="Chen H."/>
            <person name="Wang X."/>
            <person name="Shen D."/>
            <person name="Du B."/>
            <person name="Li J."/>
        </authorList>
    </citation>
    <scope>NUCLEOTIDE SEQUENCE [LARGE SCALE GENOMIC DNA]</scope>
    <source>
        <strain evidence="12 13">3016</strain>
    </source>
</reference>
<dbReference type="InterPro" id="IPR011009">
    <property type="entry name" value="Kinase-like_dom_sf"/>
</dbReference>
<feature type="binding site" evidence="9">
    <location>
        <position position="49"/>
    </location>
    <ligand>
        <name>ATP</name>
        <dbReference type="ChEBI" id="CHEBI:30616"/>
    </ligand>
</feature>
<sequence>MSSELSLPEGSAIQGKWNRGEYRIERLLGAGSNGKVYLVRQGRRRYALKVGFDAVDHQSEVNALKALSRSSSVFGTLLHDVDDFTFGGASYPFAVLRYIEGQPLTDFIRDRGTDWLYVTGLHLLRSLAELHACGFVFGDLKAENVIVSSHGEVGLIDYGGVTAVGRSVKQFTEQYDRGYWNGGSRTADEAYDLFSFAVLMIAAALPEARFRSLAGGLPQNRGTEDLLAAVQGHAVLAPVAGVLRSALTGRYTSSRQMLADWRARSLTPPRRTAEALDFGWIPWTFAVSLILFAATVYLVFQ</sequence>
<evidence type="ECO:0000256" key="3">
    <source>
        <dbReference type="ARBA" id="ARBA00022679"/>
    </source>
</evidence>
<dbReference type="EC" id="2.7.11.1" evidence="1"/>
<dbReference type="InterPro" id="IPR000719">
    <property type="entry name" value="Prot_kinase_dom"/>
</dbReference>
<evidence type="ECO:0000256" key="9">
    <source>
        <dbReference type="PROSITE-ProRule" id="PRU10141"/>
    </source>
</evidence>
<evidence type="ECO:0000256" key="8">
    <source>
        <dbReference type="ARBA" id="ARBA00048679"/>
    </source>
</evidence>
<dbReference type="Gene3D" id="1.10.510.10">
    <property type="entry name" value="Transferase(Phosphotransferase) domain 1"/>
    <property type="match status" value="1"/>
</dbReference>
<keyword evidence="3" id="KW-0808">Transferase</keyword>
<name>H6NSF2_9BACL</name>
<keyword evidence="10" id="KW-0472">Membrane</keyword>
<dbReference type="GO" id="GO:0004674">
    <property type="term" value="F:protein serine/threonine kinase activity"/>
    <property type="evidence" value="ECO:0007669"/>
    <property type="project" value="UniProtKB-KW"/>
</dbReference>
<dbReference type="Proteomes" id="UP000007523">
    <property type="component" value="Chromosome"/>
</dbReference>
<gene>
    <name evidence="12" type="ORF">PM3016_7125</name>
</gene>
<accession>H6NSF2</accession>
<evidence type="ECO:0000256" key="5">
    <source>
        <dbReference type="ARBA" id="ARBA00022777"/>
    </source>
</evidence>
<dbReference type="HOGENOM" id="CLU_074074_0_0_9"/>
<protein>
    <recommendedName>
        <fullName evidence="1">non-specific serine/threonine protein kinase</fullName>
        <ecNumber evidence="1">2.7.11.1</ecNumber>
    </recommendedName>
</protein>
<keyword evidence="6 9" id="KW-0067">ATP-binding</keyword>
<keyword evidence="10" id="KW-1133">Transmembrane helix</keyword>
<dbReference type="PROSITE" id="PS00107">
    <property type="entry name" value="PROTEIN_KINASE_ATP"/>
    <property type="match status" value="1"/>
</dbReference>